<accession>A0A7C0U2C7</accession>
<dbReference type="EMBL" id="DRBS01000151">
    <property type="protein sequence ID" value="HDD44003.1"/>
    <property type="molecule type" value="Genomic_DNA"/>
</dbReference>
<proteinExistence type="predicted"/>
<name>A0A7C0U2C7_DESA2</name>
<dbReference type="GO" id="GO:0016787">
    <property type="term" value="F:hydrolase activity"/>
    <property type="evidence" value="ECO:0007669"/>
    <property type="project" value="UniProtKB-KW"/>
</dbReference>
<organism evidence="2">
    <name type="scientific">Desulfofervidus auxilii</name>
    <dbReference type="NCBI Taxonomy" id="1621989"/>
    <lineage>
        <taxon>Bacteria</taxon>
        <taxon>Pseudomonadati</taxon>
        <taxon>Thermodesulfobacteriota</taxon>
        <taxon>Candidatus Desulfofervidia</taxon>
        <taxon>Candidatus Desulfofervidales</taxon>
        <taxon>Candidatus Desulfofervidaceae</taxon>
        <taxon>Candidatus Desulfofervidus</taxon>
    </lineage>
</organism>
<feature type="non-terminal residue" evidence="2">
    <location>
        <position position="202"/>
    </location>
</feature>
<keyword evidence="1" id="KW-0472">Membrane</keyword>
<keyword evidence="1" id="KW-0812">Transmembrane</keyword>
<dbReference type="Proteomes" id="UP000886289">
    <property type="component" value="Unassembled WGS sequence"/>
</dbReference>
<sequence length="202" mass="22853">MKHSKIIIIQIIILSLLIFSIYTPTLIGIYKKVSTNKDYTHALLMPFIAGYLIWERRKDLLNIQIKPCLKIFPLILFTFLFSLYGVLGSDISAARISWWLWLVCIVIFCYGIDAFKTLFLPLIMLGFMIPLPQHVQAPLTMSLKLISSKLAFFIINTAGIPVHVEGNIIDLGDVQLQVVDACSGLRYVLPLIALGILCAYFF</sequence>
<dbReference type="NCBIfam" id="TIGR02602">
    <property type="entry name" value="8TM_EpsH"/>
    <property type="match status" value="1"/>
</dbReference>
<keyword evidence="2" id="KW-0378">Hydrolase</keyword>
<feature type="transmembrane region" description="Helical" evidence="1">
    <location>
        <begin position="98"/>
        <end position="131"/>
    </location>
</feature>
<reference evidence="2" key="1">
    <citation type="journal article" date="2020" name="mSystems">
        <title>Genome- and Community-Level Interaction Insights into Carbon Utilization and Element Cycling Functions of Hydrothermarchaeota in Hydrothermal Sediment.</title>
        <authorList>
            <person name="Zhou Z."/>
            <person name="Liu Y."/>
            <person name="Xu W."/>
            <person name="Pan J."/>
            <person name="Luo Z.H."/>
            <person name="Li M."/>
        </authorList>
    </citation>
    <scope>NUCLEOTIDE SEQUENCE [LARGE SCALE GENOMIC DNA]</scope>
    <source>
        <strain evidence="2">HyVt-233</strain>
    </source>
</reference>
<feature type="transmembrane region" description="Helical" evidence="1">
    <location>
        <begin position="143"/>
        <end position="164"/>
    </location>
</feature>
<feature type="transmembrane region" description="Helical" evidence="1">
    <location>
        <begin position="184"/>
        <end position="201"/>
    </location>
</feature>
<comment type="caution">
    <text evidence="2">The sequence shown here is derived from an EMBL/GenBank/DDBJ whole genome shotgun (WGS) entry which is preliminary data.</text>
</comment>
<evidence type="ECO:0000313" key="2">
    <source>
        <dbReference type="EMBL" id="HDD44003.1"/>
    </source>
</evidence>
<feature type="transmembrane region" description="Helical" evidence="1">
    <location>
        <begin position="67"/>
        <end position="86"/>
    </location>
</feature>
<feature type="transmembrane region" description="Helical" evidence="1">
    <location>
        <begin position="7"/>
        <end position="27"/>
    </location>
</feature>
<protein>
    <submittedName>
        <fullName evidence="2">Exosortase</fullName>
        <ecNumber evidence="2">3.4.22.-</ecNumber>
    </submittedName>
</protein>
<dbReference type="Pfam" id="PF09721">
    <property type="entry name" value="Exosortase_EpsH"/>
    <property type="match status" value="1"/>
</dbReference>
<dbReference type="EC" id="3.4.22.-" evidence="2"/>
<dbReference type="InterPro" id="IPR013426">
    <property type="entry name" value="EpsH-like"/>
</dbReference>
<dbReference type="InterPro" id="IPR019127">
    <property type="entry name" value="Exosortase"/>
</dbReference>
<keyword evidence="1" id="KW-1133">Transmembrane helix</keyword>
<gene>
    <name evidence="2" type="primary">xrt</name>
    <name evidence="2" type="ORF">ENG63_03975</name>
</gene>
<feature type="transmembrane region" description="Helical" evidence="1">
    <location>
        <begin position="39"/>
        <end position="55"/>
    </location>
</feature>
<evidence type="ECO:0000256" key="1">
    <source>
        <dbReference type="SAM" id="Phobius"/>
    </source>
</evidence>
<dbReference type="AlphaFoldDB" id="A0A7C0U2C7"/>